<evidence type="ECO:0000313" key="5">
    <source>
        <dbReference type="Proteomes" id="UP000320839"/>
    </source>
</evidence>
<organism evidence="4 5">
    <name type="scientific">Gimesia panareensis</name>
    <dbReference type="NCBI Taxonomy" id="2527978"/>
    <lineage>
        <taxon>Bacteria</taxon>
        <taxon>Pseudomonadati</taxon>
        <taxon>Planctomycetota</taxon>
        <taxon>Planctomycetia</taxon>
        <taxon>Planctomycetales</taxon>
        <taxon>Planctomycetaceae</taxon>
        <taxon>Gimesia</taxon>
    </lineage>
</organism>
<feature type="compositionally biased region" description="Polar residues" evidence="2">
    <location>
        <begin position="135"/>
        <end position="159"/>
    </location>
</feature>
<feature type="coiled-coil region" evidence="1">
    <location>
        <begin position="98"/>
        <end position="125"/>
    </location>
</feature>
<dbReference type="AlphaFoldDB" id="A0A518FN46"/>
<reference evidence="4 5" key="1">
    <citation type="submission" date="2019-02" db="EMBL/GenBank/DDBJ databases">
        <title>Deep-cultivation of Planctomycetes and their phenomic and genomic characterization uncovers novel biology.</title>
        <authorList>
            <person name="Wiegand S."/>
            <person name="Jogler M."/>
            <person name="Boedeker C."/>
            <person name="Pinto D."/>
            <person name="Vollmers J."/>
            <person name="Rivas-Marin E."/>
            <person name="Kohn T."/>
            <person name="Peeters S.H."/>
            <person name="Heuer A."/>
            <person name="Rast P."/>
            <person name="Oberbeckmann S."/>
            <person name="Bunk B."/>
            <person name="Jeske O."/>
            <person name="Meyerdierks A."/>
            <person name="Storesund J.E."/>
            <person name="Kallscheuer N."/>
            <person name="Luecker S."/>
            <person name="Lage O.M."/>
            <person name="Pohl T."/>
            <person name="Merkel B.J."/>
            <person name="Hornburger P."/>
            <person name="Mueller R.-W."/>
            <person name="Bruemmer F."/>
            <person name="Labrenz M."/>
            <person name="Spormann A.M."/>
            <person name="Op den Camp H."/>
            <person name="Overmann J."/>
            <person name="Amann R."/>
            <person name="Jetten M.S.M."/>
            <person name="Mascher T."/>
            <person name="Medema M.H."/>
            <person name="Devos D.P."/>
            <person name="Kaster A.-K."/>
            <person name="Ovreas L."/>
            <person name="Rohde M."/>
            <person name="Galperin M.Y."/>
            <person name="Jogler C."/>
        </authorList>
    </citation>
    <scope>NUCLEOTIDE SEQUENCE [LARGE SCALE GENOMIC DNA]</scope>
    <source>
        <strain evidence="4 5">Pan153</strain>
    </source>
</reference>
<dbReference type="EMBL" id="CP036317">
    <property type="protein sequence ID" value="QDV17772.1"/>
    <property type="molecule type" value="Genomic_DNA"/>
</dbReference>
<accession>A0A518FN46</accession>
<name>A0A518FN46_9PLAN</name>
<keyword evidence="3" id="KW-0472">Membrane</keyword>
<evidence type="ECO:0000256" key="1">
    <source>
        <dbReference type="SAM" id="Coils"/>
    </source>
</evidence>
<evidence type="ECO:0000313" key="4">
    <source>
        <dbReference type="EMBL" id="QDV17772.1"/>
    </source>
</evidence>
<dbReference type="Proteomes" id="UP000320839">
    <property type="component" value="Chromosome"/>
</dbReference>
<gene>
    <name evidence="4" type="ORF">Pan153_24270</name>
</gene>
<feature type="region of interest" description="Disordered" evidence="2">
    <location>
        <begin position="135"/>
        <end position="167"/>
    </location>
</feature>
<keyword evidence="3" id="KW-0812">Transmembrane</keyword>
<proteinExistence type="predicted"/>
<dbReference type="RefSeq" id="WP_145455829.1">
    <property type="nucleotide sequence ID" value="NZ_CP036317.1"/>
</dbReference>
<keyword evidence="1" id="KW-0175">Coiled coil</keyword>
<protein>
    <submittedName>
        <fullName evidence="4">Uncharacterized protein</fullName>
    </submittedName>
</protein>
<evidence type="ECO:0000256" key="2">
    <source>
        <dbReference type="SAM" id="MobiDB-lite"/>
    </source>
</evidence>
<feature type="transmembrane region" description="Helical" evidence="3">
    <location>
        <begin position="36"/>
        <end position="58"/>
    </location>
</feature>
<sequence length="167" mass="18597">MDPLEDIKALIQRCLDGISSLKTSEKPISTKPTRGFLLIGMILSILLIYLGLFISNYIPPKYLYLITFHKQLNREDAKTTESKDSNLEQKLKDQSEILQTTISNAKSLQNTLARIESKLDSRQASVKINPTISKPNIQKSEVKNSSPSNNAPVFSTSKKSGAPIFSK</sequence>
<keyword evidence="3" id="KW-1133">Transmembrane helix</keyword>
<evidence type="ECO:0000256" key="3">
    <source>
        <dbReference type="SAM" id="Phobius"/>
    </source>
</evidence>